<keyword evidence="4 7" id="KW-0732">Signal</keyword>
<evidence type="ECO:0000256" key="6">
    <source>
        <dbReference type="SAM" id="MobiDB-lite"/>
    </source>
</evidence>
<accession>A0ABD1HMA0</accession>
<feature type="chain" id="PRO_5044882027" evidence="7">
    <location>
        <begin position="22"/>
        <end position="90"/>
    </location>
</feature>
<evidence type="ECO:0000256" key="4">
    <source>
        <dbReference type="ARBA" id="ARBA00022729"/>
    </source>
</evidence>
<comment type="similarity">
    <text evidence="2">Belongs to the CLV3/ESR signal peptide family.</text>
</comment>
<dbReference type="GO" id="GO:0030154">
    <property type="term" value="P:cell differentiation"/>
    <property type="evidence" value="ECO:0007669"/>
    <property type="project" value="UniProtKB-KW"/>
</dbReference>
<reference evidence="8 9" key="1">
    <citation type="submission" date="2024-06" db="EMBL/GenBank/DDBJ databases">
        <title>A chromosome level genome sequence of Diviner's sage (Salvia divinorum).</title>
        <authorList>
            <person name="Ford S.A."/>
            <person name="Ro D.-K."/>
            <person name="Ness R.W."/>
            <person name="Phillips M.A."/>
        </authorList>
    </citation>
    <scope>NUCLEOTIDE SEQUENCE [LARGE SCALE GENOMIC DNA]</scope>
    <source>
        <strain evidence="8">SAF-2024a</strain>
        <tissue evidence="8">Leaf</tissue>
    </source>
</reference>
<evidence type="ECO:0000256" key="1">
    <source>
        <dbReference type="ARBA" id="ARBA00004613"/>
    </source>
</evidence>
<organism evidence="8 9">
    <name type="scientific">Salvia divinorum</name>
    <name type="common">Maria pastora</name>
    <name type="synonym">Diviner's sage</name>
    <dbReference type="NCBI Taxonomy" id="28513"/>
    <lineage>
        <taxon>Eukaryota</taxon>
        <taxon>Viridiplantae</taxon>
        <taxon>Streptophyta</taxon>
        <taxon>Embryophyta</taxon>
        <taxon>Tracheophyta</taxon>
        <taxon>Spermatophyta</taxon>
        <taxon>Magnoliopsida</taxon>
        <taxon>eudicotyledons</taxon>
        <taxon>Gunneridae</taxon>
        <taxon>Pentapetalae</taxon>
        <taxon>asterids</taxon>
        <taxon>lamiids</taxon>
        <taxon>Lamiales</taxon>
        <taxon>Lamiaceae</taxon>
        <taxon>Nepetoideae</taxon>
        <taxon>Mentheae</taxon>
        <taxon>Salviinae</taxon>
        <taxon>Salvia</taxon>
        <taxon>Salvia subgen. Calosphace</taxon>
    </lineage>
</organism>
<evidence type="ECO:0000313" key="9">
    <source>
        <dbReference type="Proteomes" id="UP001567538"/>
    </source>
</evidence>
<comment type="caution">
    <text evidence="8">The sequence shown here is derived from an EMBL/GenBank/DDBJ whole genome shotgun (WGS) entry which is preliminary data.</text>
</comment>
<dbReference type="EMBL" id="JBEAFC010000004">
    <property type="protein sequence ID" value="KAL1557580.1"/>
    <property type="molecule type" value="Genomic_DNA"/>
</dbReference>
<dbReference type="PANTHER" id="PTHR36349">
    <property type="entry name" value="PROTEIN CLAVATA 3"/>
    <property type="match status" value="1"/>
</dbReference>
<name>A0ABD1HMA0_SALDI</name>
<gene>
    <name evidence="8" type="ORF">AAHA92_08140</name>
</gene>
<sequence>MGKSISILLLLALLLLPFAECSSRGASSMEIMHKQLFMEMKKKMALKKLIPEHGPSGKNEFSEDWQLRGVPAGPDPLHHNGQEPKKPQTP</sequence>
<evidence type="ECO:0000313" key="8">
    <source>
        <dbReference type="EMBL" id="KAL1557580.1"/>
    </source>
</evidence>
<dbReference type="PANTHER" id="PTHR36349:SF2">
    <property type="entry name" value="PROTEIN CLAVATA 3"/>
    <property type="match status" value="1"/>
</dbReference>
<keyword evidence="5" id="KW-0221">Differentiation</keyword>
<feature type="region of interest" description="Disordered" evidence="6">
    <location>
        <begin position="51"/>
        <end position="90"/>
    </location>
</feature>
<evidence type="ECO:0000256" key="5">
    <source>
        <dbReference type="ARBA" id="ARBA00022782"/>
    </source>
</evidence>
<comment type="subcellular location">
    <subcellularLocation>
        <location evidence="1">Secreted</location>
    </subcellularLocation>
</comment>
<dbReference type="Proteomes" id="UP001567538">
    <property type="component" value="Unassembled WGS sequence"/>
</dbReference>
<proteinExistence type="inferred from homology"/>
<protein>
    <submittedName>
        <fullName evidence="8">Uncharacterized protein</fullName>
    </submittedName>
</protein>
<dbReference type="AlphaFoldDB" id="A0ABD1HMA0"/>
<keyword evidence="9" id="KW-1185">Reference proteome</keyword>
<dbReference type="GO" id="GO:0005576">
    <property type="term" value="C:extracellular region"/>
    <property type="evidence" value="ECO:0007669"/>
    <property type="project" value="UniProtKB-SubCell"/>
</dbReference>
<evidence type="ECO:0000256" key="3">
    <source>
        <dbReference type="ARBA" id="ARBA00022525"/>
    </source>
</evidence>
<evidence type="ECO:0000256" key="2">
    <source>
        <dbReference type="ARBA" id="ARBA00005416"/>
    </source>
</evidence>
<dbReference type="InterPro" id="IPR044962">
    <property type="entry name" value="CLV3/ESR"/>
</dbReference>
<evidence type="ECO:0000256" key="7">
    <source>
        <dbReference type="SAM" id="SignalP"/>
    </source>
</evidence>
<keyword evidence="3" id="KW-0964">Secreted</keyword>
<feature type="signal peptide" evidence="7">
    <location>
        <begin position="1"/>
        <end position="21"/>
    </location>
</feature>
<feature type="compositionally biased region" description="Basic and acidic residues" evidence="6">
    <location>
        <begin position="76"/>
        <end position="90"/>
    </location>
</feature>